<reference evidence="1 2" key="1">
    <citation type="submission" date="2021-06" db="EMBL/GenBank/DDBJ databases">
        <authorList>
            <person name="Palmer J.M."/>
        </authorList>
    </citation>
    <scope>NUCLEOTIDE SEQUENCE [LARGE SCALE GENOMIC DNA]</scope>
    <source>
        <strain evidence="1 2">GA_2019</strain>
        <tissue evidence="1">Muscle</tissue>
    </source>
</reference>
<name>A0ABV0NVU8_9TELE</name>
<comment type="caution">
    <text evidence="1">The sequence shown here is derived from an EMBL/GenBank/DDBJ whole genome shotgun (WGS) entry which is preliminary data.</text>
</comment>
<organism evidence="1 2">
    <name type="scientific">Goodea atripinnis</name>
    <dbReference type="NCBI Taxonomy" id="208336"/>
    <lineage>
        <taxon>Eukaryota</taxon>
        <taxon>Metazoa</taxon>
        <taxon>Chordata</taxon>
        <taxon>Craniata</taxon>
        <taxon>Vertebrata</taxon>
        <taxon>Euteleostomi</taxon>
        <taxon>Actinopterygii</taxon>
        <taxon>Neopterygii</taxon>
        <taxon>Teleostei</taxon>
        <taxon>Neoteleostei</taxon>
        <taxon>Acanthomorphata</taxon>
        <taxon>Ovalentaria</taxon>
        <taxon>Atherinomorphae</taxon>
        <taxon>Cyprinodontiformes</taxon>
        <taxon>Goodeidae</taxon>
        <taxon>Goodea</taxon>
    </lineage>
</organism>
<sequence length="91" mass="10331">MPFAIGRYPTRLPSQQLQPSNTRQVWTRTFLLHGRPCQSHFHATRTHRLNHCGLNLALLGPVGDLPTLKTMLRSFDTLDLHVACQVSTSLR</sequence>
<protein>
    <submittedName>
        <fullName evidence="1">Uncharacterized protein</fullName>
    </submittedName>
</protein>
<dbReference type="Proteomes" id="UP001476798">
    <property type="component" value="Unassembled WGS sequence"/>
</dbReference>
<feature type="non-terminal residue" evidence="1">
    <location>
        <position position="91"/>
    </location>
</feature>
<keyword evidence="2" id="KW-1185">Reference proteome</keyword>
<evidence type="ECO:0000313" key="2">
    <source>
        <dbReference type="Proteomes" id="UP001476798"/>
    </source>
</evidence>
<dbReference type="EMBL" id="JAHRIO010051643">
    <property type="protein sequence ID" value="MEQ2175561.1"/>
    <property type="molecule type" value="Genomic_DNA"/>
</dbReference>
<accession>A0ABV0NVU8</accession>
<evidence type="ECO:0000313" key="1">
    <source>
        <dbReference type="EMBL" id="MEQ2175561.1"/>
    </source>
</evidence>
<gene>
    <name evidence="1" type="ORF">GOODEAATRI_019089</name>
</gene>
<proteinExistence type="predicted"/>